<dbReference type="Pfam" id="PF00355">
    <property type="entry name" value="Rieske"/>
    <property type="match status" value="1"/>
</dbReference>
<evidence type="ECO:0000313" key="8">
    <source>
        <dbReference type="EMBL" id="AMK59207.1"/>
    </source>
</evidence>
<dbReference type="InterPro" id="IPR015879">
    <property type="entry name" value="Ring_hydroxy_dOase_asu_C_dom"/>
</dbReference>
<organism evidence="8">
    <name type="scientific">uncultured bacterium UPO45</name>
    <dbReference type="NCBI Taxonomy" id="1776970"/>
    <lineage>
        <taxon>Bacteria</taxon>
        <taxon>environmental samples</taxon>
    </lineage>
</organism>
<dbReference type="Gene3D" id="3.90.380.10">
    <property type="entry name" value="Naphthalene 1,2-dioxygenase Alpha Subunit, Chain A, domain 1"/>
    <property type="match status" value="1"/>
</dbReference>
<dbReference type="GO" id="GO:0005506">
    <property type="term" value="F:iron ion binding"/>
    <property type="evidence" value="ECO:0007669"/>
    <property type="project" value="InterPro"/>
</dbReference>
<comment type="cofactor">
    <cofactor evidence="1">
        <name>Fe cation</name>
        <dbReference type="ChEBI" id="CHEBI:24875"/>
    </cofactor>
</comment>
<dbReference type="SUPFAM" id="SSF50022">
    <property type="entry name" value="ISP domain"/>
    <property type="match status" value="1"/>
</dbReference>
<evidence type="ECO:0000259" key="7">
    <source>
        <dbReference type="PROSITE" id="PS51296"/>
    </source>
</evidence>
<dbReference type="CDD" id="cd03469">
    <property type="entry name" value="Rieske_RO_Alpha_N"/>
    <property type="match status" value="1"/>
</dbReference>
<keyword evidence="3" id="KW-0479">Metal-binding</keyword>
<keyword evidence="4" id="KW-0560">Oxidoreductase</keyword>
<dbReference type="PRINTS" id="PR00090">
    <property type="entry name" value="RNGDIOXGNASE"/>
</dbReference>
<keyword evidence="2" id="KW-0001">2Fe-2S</keyword>
<reference evidence="8" key="1">
    <citation type="journal article" date="2016" name="Appl. Environ. Microbiol.">
        <title>Functional Metagenomics of a Biostimulated Petroleum-Contaminated Soil Reveals an Extraordinary Diversity of Extradiol Dioxygenases.</title>
        <authorList>
            <person name="Terron-Gonzalez L."/>
            <person name="Martin-Cabello G."/>
            <person name="Ferrer M."/>
            <person name="Santero E."/>
        </authorList>
    </citation>
    <scope>NUCLEOTIDE SEQUENCE</scope>
</reference>
<evidence type="ECO:0000256" key="4">
    <source>
        <dbReference type="ARBA" id="ARBA00023002"/>
    </source>
</evidence>
<feature type="domain" description="Rieske" evidence="7">
    <location>
        <begin position="43"/>
        <end position="153"/>
    </location>
</feature>
<evidence type="ECO:0000256" key="5">
    <source>
        <dbReference type="ARBA" id="ARBA00023004"/>
    </source>
</evidence>
<dbReference type="PROSITE" id="PS51296">
    <property type="entry name" value="RIESKE"/>
    <property type="match status" value="1"/>
</dbReference>
<dbReference type="Gene3D" id="2.102.10.10">
    <property type="entry name" value="Rieske [2Fe-2S] iron-sulphur domain"/>
    <property type="match status" value="1"/>
</dbReference>
<evidence type="ECO:0000256" key="2">
    <source>
        <dbReference type="ARBA" id="ARBA00022714"/>
    </source>
</evidence>
<evidence type="ECO:0000256" key="3">
    <source>
        <dbReference type="ARBA" id="ARBA00022723"/>
    </source>
</evidence>
<keyword evidence="6" id="KW-0411">Iron-sulfur</keyword>
<dbReference type="SUPFAM" id="SSF55961">
    <property type="entry name" value="Bet v1-like"/>
    <property type="match status" value="1"/>
</dbReference>
<dbReference type="Pfam" id="PF00848">
    <property type="entry name" value="Ring_hydroxyl_A"/>
    <property type="match status" value="1"/>
</dbReference>
<dbReference type="CDD" id="cd00680">
    <property type="entry name" value="RHO_alpha_C"/>
    <property type="match status" value="1"/>
</dbReference>
<dbReference type="GO" id="GO:0051537">
    <property type="term" value="F:2 iron, 2 sulfur cluster binding"/>
    <property type="evidence" value="ECO:0007669"/>
    <property type="project" value="UniProtKB-KW"/>
</dbReference>
<name>A0A126SY28_9BACT</name>
<dbReference type="GO" id="GO:0016491">
    <property type="term" value="F:oxidoreductase activity"/>
    <property type="evidence" value="ECO:0007669"/>
    <property type="project" value="UniProtKB-KW"/>
</dbReference>
<sequence>MPERNAGQRSLTSLPSIEFVPVEPNISAEYFEREREKIFKHVWLKIGRVEEIPRPGDYVVKDLAILRTSLLVINGPDGVIRAFHNICRHRGNRLVKTCGGSAQHFFCGFHGWTYDAHGRLTYIPQEEEFGALNKDTYGLLQVPLDLWEGFIFINVDPAPTETLTAYLGEVGALVHGYPFAQMELAGRWTAEIAANWKTFQDAFVEGYHVSAVHRRSIPDYRKNPLIAGSRTLGRHSNLTFYLELQHEPLPAESWAFKAGALAFLQSGAADGAGAKRPAGLNREQKPNWIFDEFLLFPNFHLFLGDGWMLCHDFWPVTVDRTDWMVSYYLAKTDNPAVKIAQEYSKVTMRDTIREDLSTIENTHAAHRSGALSHMVVSSQLEGLITHHHKVVTSYVDGAHGK</sequence>
<evidence type="ECO:0000256" key="6">
    <source>
        <dbReference type="ARBA" id="ARBA00023014"/>
    </source>
</evidence>
<keyword evidence="5" id="KW-0408">Iron</keyword>
<proteinExistence type="predicted"/>
<dbReference type="PANTHER" id="PTHR43756:SF5">
    <property type="entry name" value="CHOLINE MONOOXYGENASE, CHLOROPLASTIC"/>
    <property type="match status" value="1"/>
</dbReference>
<dbReference type="InterPro" id="IPR036922">
    <property type="entry name" value="Rieske_2Fe-2S_sf"/>
</dbReference>
<dbReference type="EMBL" id="KU144973">
    <property type="protein sequence ID" value="AMK59207.1"/>
    <property type="molecule type" value="Genomic_DNA"/>
</dbReference>
<dbReference type="InterPro" id="IPR001663">
    <property type="entry name" value="Rng_hydr_dOase-A"/>
</dbReference>
<dbReference type="PANTHER" id="PTHR43756">
    <property type="entry name" value="CHOLINE MONOOXYGENASE, CHLOROPLASTIC"/>
    <property type="match status" value="1"/>
</dbReference>
<evidence type="ECO:0000256" key="1">
    <source>
        <dbReference type="ARBA" id="ARBA00001962"/>
    </source>
</evidence>
<dbReference type="AlphaFoldDB" id="A0A126SY28"/>
<protein>
    <submittedName>
        <fullName evidence="8">Rieske (2Fe-2S) iron-sulfur domain protein</fullName>
    </submittedName>
</protein>
<accession>A0A126SY28</accession>
<dbReference type="InterPro" id="IPR017941">
    <property type="entry name" value="Rieske_2Fe-2S"/>
</dbReference>